<dbReference type="SUPFAM" id="SSF52540">
    <property type="entry name" value="P-loop containing nucleoside triphosphate hydrolases"/>
    <property type="match status" value="1"/>
</dbReference>
<dbReference type="PANTHER" id="PTHR10039">
    <property type="entry name" value="AMELOGENIN"/>
    <property type="match status" value="1"/>
</dbReference>
<dbReference type="Gene3D" id="3.40.50.300">
    <property type="entry name" value="P-loop containing nucleotide triphosphate hydrolases"/>
    <property type="match status" value="1"/>
</dbReference>
<gene>
    <name evidence="3 5" type="ORF">P152DRAFT_451987</name>
</gene>
<dbReference type="AlphaFoldDB" id="A0A6G1FV59"/>
<keyword evidence="1" id="KW-0677">Repeat</keyword>
<proteinExistence type="predicted"/>
<dbReference type="GeneID" id="54418836"/>
<evidence type="ECO:0000259" key="2">
    <source>
        <dbReference type="Pfam" id="PF24883"/>
    </source>
</evidence>
<feature type="domain" description="Nephrocystin 3-like N-terminal" evidence="2">
    <location>
        <begin position="57"/>
        <end position="159"/>
    </location>
</feature>
<reference evidence="3 5" key="1">
    <citation type="submission" date="2020-01" db="EMBL/GenBank/DDBJ databases">
        <authorList>
            <consortium name="DOE Joint Genome Institute"/>
            <person name="Haridas S."/>
            <person name="Albert R."/>
            <person name="Binder M."/>
            <person name="Bloem J."/>
            <person name="Labutti K."/>
            <person name="Salamov A."/>
            <person name="Andreopoulos B."/>
            <person name="Baker S.E."/>
            <person name="Barry K."/>
            <person name="Bills G."/>
            <person name="Bluhm B.H."/>
            <person name="Cannon C."/>
            <person name="Castanera R."/>
            <person name="Culley D.E."/>
            <person name="Daum C."/>
            <person name="Ezra D."/>
            <person name="Gonzalez J.B."/>
            <person name="Henrissat B."/>
            <person name="Kuo A."/>
            <person name="Liang C."/>
            <person name="Lipzen A."/>
            <person name="Lutzoni F."/>
            <person name="Magnuson J."/>
            <person name="Mondo S."/>
            <person name="Nolan M."/>
            <person name="Ohm R."/>
            <person name="Pangilinan J."/>
            <person name="Park H.-J."/>
            <person name="Ramirez L."/>
            <person name="Alfaro M."/>
            <person name="Sun H."/>
            <person name="Tritt A."/>
            <person name="Yoshinaga Y."/>
            <person name="Zwiers L.-H."/>
            <person name="Turgeon B.G."/>
            <person name="Goodwin S.B."/>
            <person name="Spatafora J.W."/>
            <person name="Crous P.W."/>
            <person name="Grigoriev I.V."/>
        </authorList>
    </citation>
    <scope>NUCLEOTIDE SEQUENCE</scope>
    <source>
        <strain evidence="3 5">CBS 781.70</strain>
    </source>
</reference>
<accession>A0A6G1FV59</accession>
<evidence type="ECO:0000256" key="1">
    <source>
        <dbReference type="ARBA" id="ARBA00022737"/>
    </source>
</evidence>
<name>A0A6G1FV59_9PEZI</name>
<protein>
    <recommendedName>
        <fullName evidence="2">Nephrocystin 3-like N-terminal domain-containing protein</fullName>
    </recommendedName>
</protein>
<evidence type="ECO:0000313" key="3">
    <source>
        <dbReference type="EMBL" id="KAF1809541.1"/>
    </source>
</evidence>
<sequence>MASNTPDISSVSTNSHSQAAVGTFHTPVYFGRAFQRQRQHDPSCLPDTRVDLLQGIYNWADGRDERCIFWLNGLAGTGKSTIARTVARTYDQKRLGASFFFSRGGADVGHAGKFIPSITLQLASSIPSLDQHIYDALTERRDIMSQSLRDQWQQLVIRPLLKLGRVSCQSSSIVKDDSITSLLTSRPVIPIRYGFGQIPDVEHMDFVLHNISSSIVDHDIRTFLRHELELIAARHHLGAGWPGDHIVEQLVHSAHELFIWAATACRFNHEGRSFAADRLSIILKANSVVDSVDGFSSDDCDR</sequence>
<evidence type="ECO:0000313" key="5">
    <source>
        <dbReference type="RefSeq" id="XP_033531172.1"/>
    </source>
</evidence>
<dbReference type="EMBL" id="ML975172">
    <property type="protein sequence ID" value="KAF1809541.1"/>
    <property type="molecule type" value="Genomic_DNA"/>
</dbReference>
<keyword evidence="4" id="KW-1185">Reference proteome</keyword>
<reference evidence="5" key="2">
    <citation type="submission" date="2020-04" db="EMBL/GenBank/DDBJ databases">
        <authorList>
            <consortium name="NCBI Genome Project"/>
        </authorList>
    </citation>
    <scope>NUCLEOTIDE SEQUENCE</scope>
    <source>
        <strain evidence="5">CBS 781.70</strain>
    </source>
</reference>
<dbReference type="Pfam" id="PF24883">
    <property type="entry name" value="NPHP3_N"/>
    <property type="match status" value="1"/>
</dbReference>
<dbReference type="InterPro" id="IPR027417">
    <property type="entry name" value="P-loop_NTPase"/>
</dbReference>
<dbReference type="RefSeq" id="XP_033531172.1">
    <property type="nucleotide sequence ID" value="XM_033678266.1"/>
</dbReference>
<dbReference type="InterPro" id="IPR056884">
    <property type="entry name" value="NPHP3-like_N"/>
</dbReference>
<dbReference type="Proteomes" id="UP000504638">
    <property type="component" value="Unplaced"/>
</dbReference>
<organism evidence="3">
    <name type="scientific">Eremomyces bilateralis CBS 781.70</name>
    <dbReference type="NCBI Taxonomy" id="1392243"/>
    <lineage>
        <taxon>Eukaryota</taxon>
        <taxon>Fungi</taxon>
        <taxon>Dikarya</taxon>
        <taxon>Ascomycota</taxon>
        <taxon>Pezizomycotina</taxon>
        <taxon>Dothideomycetes</taxon>
        <taxon>Dothideomycetes incertae sedis</taxon>
        <taxon>Eremomycetales</taxon>
        <taxon>Eremomycetaceae</taxon>
        <taxon>Eremomyces</taxon>
    </lineage>
</organism>
<dbReference type="PANTHER" id="PTHR10039:SF14">
    <property type="entry name" value="NACHT DOMAIN-CONTAINING PROTEIN"/>
    <property type="match status" value="1"/>
</dbReference>
<reference evidence="5" key="3">
    <citation type="submission" date="2025-04" db="UniProtKB">
        <authorList>
            <consortium name="RefSeq"/>
        </authorList>
    </citation>
    <scope>IDENTIFICATION</scope>
    <source>
        <strain evidence="5">CBS 781.70</strain>
    </source>
</reference>
<dbReference type="OrthoDB" id="674604at2759"/>
<evidence type="ECO:0000313" key="4">
    <source>
        <dbReference type="Proteomes" id="UP000504638"/>
    </source>
</evidence>